<gene>
    <name evidence="2" type="ORF">Goe8_c00730</name>
</gene>
<feature type="compositionally biased region" description="Acidic residues" evidence="1">
    <location>
        <begin position="250"/>
        <end position="263"/>
    </location>
</feature>
<feature type="compositionally biased region" description="Basic and acidic residues" evidence="1">
    <location>
        <begin position="10"/>
        <end position="41"/>
    </location>
</feature>
<organism evidence="2 3">
    <name type="scientific">Bacillus phage vB_BmeM-Goe8</name>
    <dbReference type="NCBI Taxonomy" id="2593638"/>
    <lineage>
        <taxon>Viruses</taxon>
        <taxon>Duplodnaviria</taxon>
        <taxon>Heunggongvirae</taxon>
        <taxon>Uroviricota</taxon>
        <taxon>Caudoviricetes</taxon>
        <taxon>Herelleviridae</taxon>
        <taxon>Bastillevirinae</taxon>
        <taxon>Goettingenvirus</taxon>
        <taxon>Goettingenvirus goe8</taxon>
    </lineage>
</organism>
<name>A0A516KMP5_9CAUD</name>
<sequence>MAEKVTFQKLTEDLDKLNNEELEKSEDQKQEGKEPEVKEVPEVQPEAEPVKPEAEPEVKPEAEPEGEAKVEQEPEAEPKADEDEEVEKSSKKKKEDAKEAAGEEQKPKTGEDAKDAKAKAKKKDEEKVEKSEDSEIGITEQDFIDAFQVVAKSVSSLKTEQLSVVDELATIKKSLSDILSLLNTEQVSKSEGEEKEEDKEEDKKDEKPTEEPLKAEDIEKSVKVEEEPEGKAVEFVSKSTEGVAVPEAPEASEEVQAEEEQEPEFNAVDHVKEVVGYYTNPANNLSVGTRTEIRYAIDRVKRNQGTETDIELFKEIVNFNKN</sequence>
<evidence type="ECO:0000313" key="2">
    <source>
        <dbReference type="EMBL" id="QDP42846.1"/>
    </source>
</evidence>
<protein>
    <submittedName>
        <fullName evidence="2">Uncharacterized protein</fullName>
    </submittedName>
</protein>
<feature type="region of interest" description="Disordered" evidence="1">
    <location>
        <begin position="182"/>
        <end position="263"/>
    </location>
</feature>
<evidence type="ECO:0000313" key="3">
    <source>
        <dbReference type="Proteomes" id="UP000317800"/>
    </source>
</evidence>
<feature type="region of interest" description="Disordered" evidence="1">
    <location>
        <begin position="1"/>
        <end position="141"/>
    </location>
</feature>
<evidence type="ECO:0000256" key="1">
    <source>
        <dbReference type="SAM" id="MobiDB-lite"/>
    </source>
</evidence>
<dbReference type="EMBL" id="MN043729">
    <property type="protein sequence ID" value="QDP42846.1"/>
    <property type="molecule type" value="Genomic_DNA"/>
</dbReference>
<feature type="compositionally biased region" description="Basic and acidic residues" evidence="1">
    <location>
        <begin position="48"/>
        <end position="79"/>
    </location>
</feature>
<accession>A0A516KMP5</accession>
<proteinExistence type="predicted"/>
<dbReference type="Proteomes" id="UP000317800">
    <property type="component" value="Segment"/>
</dbReference>
<feature type="compositionally biased region" description="Basic and acidic residues" evidence="1">
    <location>
        <begin position="87"/>
        <end position="133"/>
    </location>
</feature>
<keyword evidence="3" id="KW-1185">Reference proteome</keyword>
<feature type="compositionally biased region" description="Basic and acidic residues" evidence="1">
    <location>
        <begin position="201"/>
        <end position="232"/>
    </location>
</feature>
<reference evidence="2 3" key="1">
    <citation type="submission" date="2019-06" db="EMBL/GenBank/DDBJ databases">
        <authorList>
            <person name="Hertel R."/>
        </authorList>
    </citation>
    <scope>NUCLEOTIDE SEQUENCE [LARGE SCALE GENOMIC DNA]</scope>
</reference>